<dbReference type="OrthoDB" id="555504at2759"/>
<sequence>MTAAAFAAGYAAKAFKSHFDLQHAEQCRLNEAKQAEQRRLNELNQAEQRRLNELNQAEQRRCNEVNQAEQRSMIAEERARYEQRLFDAAFHAEHQEWRIARTAPARSKAD</sequence>
<name>A0A835WNA8_9CHLO</name>
<dbReference type="Proteomes" id="UP000613740">
    <property type="component" value="Unassembled WGS sequence"/>
</dbReference>
<keyword evidence="1" id="KW-0175">Coiled coil</keyword>
<keyword evidence="3" id="KW-1185">Reference proteome</keyword>
<proteinExistence type="predicted"/>
<reference evidence="2" key="1">
    <citation type="journal article" date="2020" name="bioRxiv">
        <title>Comparative genomics of Chlamydomonas.</title>
        <authorList>
            <person name="Craig R.J."/>
            <person name="Hasan A.R."/>
            <person name="Ness R.W."/>
            <person name="Keightley P.D."/>
        </authorList>
    </citation>
    <scope>NUCLEOTIDE SEQUENCE</scope>
    <source>
        <strain evidence="2">CCAP 11/173</strain>
    </source>
</reference>
<comment type="caution">
    <text evidence="2">The sequence shown here is derived from an EMBL/GenBank/DDBJ whole genome shotgun (WGS) entry which is preliminary data.</text>
</comment>
<accession>A0A835WNA8</accession>
<evidence type="ECO:0000256" key="1">
    <source>
        <dbReference type="SAM" id="Coils"/>
    </source>
</evidence>
<protein>
    <submittedName>
        <fullName evidence="2">Uncharacterized protein</fullName>
    </submittedName>
</protein>
<organism evidence="2 3">
    <name type="scientific">Chlamydomonas schloesseri</name>
    <dbReference type="NCBI Taxonomy" id="2026947"/>
    <lineage>
        <taxon>Eukaryota</taxon>
        <taxon>Viridiplantae</taxon>
        <taxon>Chlorophyta</taxon>
        <taxon>core chlorophytes</taxon>
        <taxon>Chlorophyceae</taxon>
        <taxon>CS clade</taxon>
        <taxon>Chlamydomonadales</taxon>
        <taxon>Chlamydomonadaceae</taxon>
        <taxon>Chlamydomonas</taxon>
    </lineage>
</organism>
<dbReference type="EMBL" id="JAEHOD010000012">
    <property type="protein sequence ID" value="KAG2450061.1"/>
    <property type="molecule type" value="Genomic_DNA"/>
</dbReference>
<evidence type="ECO:0000313" key="2">
    <source>
        <dbReference type="EMBL" id="KAG2450061.1"/>
    </source>
</evidence>
<dbReference type="AlphaFoldDB" id="A0A835WNA8"/>
<evidence type="ECO:0000313" key="3">
    <source>
        <dbReference type="Proteomes" id="UP000613740"/>
    </source>
</evidence>
<gene>
    <name evidence="2" type="ORF">HYH02_000165</name>
</gene>
<feature type="coiled-coil region" evidence="1">
    <location>
        <begin position="29"/>
        <end position="71"/>
    </location>
</feature>